<dbReference type="GO" id="GO:0030170">
    <property type="term" value="F:pyridoxal phosphate binding"/>
    <property type="evidence" value="ECO:0007669"/>
    <property type="project" value="TreeGrafter"/>
</dbReference>
<evidence type="ECO:0000313" key="1">
    <source>
        <dbReference type="EMBL" id="SVD29712.1"/>
    </source>
</evidence>
<dbReference type="InterPro" id="IPR000653">
    <property type="entry name" value="DegT/StrS_aminotransferase"/>
</dbReference>
<dbReference type="SUPFAM" id="SSF53383">
    <property type="entry name" value="PLP-dependent transferases"/>
    <property type="match status" value="1"/>
</dbReference>
<dbReference type="AlphaFoldDB" id="A0A382U6R7"/>
<protein>
    <recommendedName>
        <fullName evidence="2">Aminotransferase class I/classII domain-containing protein</fullName>
    </recommendedName>
</protein>
<organism evidence="1">
    <name type="scientific">marine metagenome</name>
    <dbReference type="NCBI Taxonomy" id="408172"/>
    <lineage>
        <taxon>unclassified sequences</taxon>
        <taxon>metagenomes</taxon>
        <taxon>ecological metagenomes</taxon>
    </lineage>
</organism>
<accession>A0A382U6R7</accession>
<dbReference type="EMBL" id="UINC01141770">
    <property type="protein sequence ID" value="SVD29712.1"/>
    <property type="molecule type" value="Genomic_DNA"/>
</dbReference>
<dbReference type="Pfam" id="PF01041">
    <property type="entry name" value="DegT_DnrJ_EryC1"/>
    <property type="match status" value="1"/>
</dbReference>
<dbReference type="InterPro" id="IPR015421">
    <property type="entry name" value="PyrdxlP-dep_Trfase_major"/>
</dbReference>
<sequence length="178" mass="19133">MKSGYWTSGSGLGNVEYFEKDVKKYVKSKDCIAVNSGTAALNLALSLIDIKNKEVILPSLTFVSTAHAVIINGGIPKFVDIDSKSLCIDTDKIEDSITKKTKVILPVHFGGMACDLDKIVSLSKKFNLTVIEDAAHAIGTTYKNKKIGTHGTAVCFSFHPVKNLAMPTGGLISINDKN</sequence>
<dbReference type="PANTHER" id="PTHR30244:SF34">
    <property type="entry name" value="DTDP-4-AMINO-4,6-DIDEOXYGALACTOSE TRANSAMINASE"/>
    <property type="match status" value="1"/>
</dbReference>
<reference evidence="1" key="1">
    <citation type="submission" date="2018-05" db="EMBL/GenBank/DDBJ databases">
        <authorList>
            <person name="Lanie J.A."/>
            <person name="Ng W.-L."/>
            <person name="Kazmierczak K.M."/>
            <person name="Andrzejewski T.M."/>
            <person name="Davidsen T.M."/>
            <person name="Wayne K.J."/>
            <person name="Tettelin H."/>
            <person name="Glass J.I."/>
            <person name="Rusch D."/>
            <person name="Podicherti R."/>
            <person name="Tsui H.-C.T."/>
            <person name="Winkler M.E."/>
        </authorList>
    </citation>
    <scope>NUCLEOTIDE SEQUENCE</scope>
</reference>
<proteinExistence type="predicted"/>
<dbReference type="Gene3D" id="3.40.640.10">
    <property type="entry name" value="Type I PLP-dependent aspartate aminotransferase-like (Major domain)"/>
    <property type="match status" value="1"/>
</dbReference>
<feature type="non-terminal residue" evidence="1">
    <location>
        <position position="178"/>
    </location>
</feature>
<gene>
    <name evidence="1" type="ORF">METZ01_LOCUS382566</name>
</gene>
<dbReference type="InterPro" id="IPR015424">
    <property type="entry name" value="PyrdxlP-dep_Trfase"/>
</dbReference>
<name>A0A382U6R7_9ZZZZ</name>
<dbReference type="PANTHER" id="PTHR30244">
    <property type="entry name" value="TRANSAMINASE"/>
    <property type="match status" value="1"/>
</dbReference>
<dbReference type="GO" id="GO:0008483">
    <property type="term" value="F:transaminase activity"/>
    <property type="evidence" value="ECO:0007669"/>
    <property type="project" value="TreeGrafter"/>
</dbReference>
<dbReference type="GO" id="GO:0000271">
    <property type="term" value="P:polysaccharide biosynthetic process"/>
    <property type="evidence" value="ECO:0007669"/>
    <property type="project" value="TreeGrafter"/>
</dbReference>
<evidence type="ECO:0008006" key="2">
    <source>
        <dbReference type="Google" id="ProtNLM"/>
    </source>
</evidence>